<organism evidence="1 2">
    <name type="scientific">Kluyvera intermedia</name>
    <name type="common">Enterobacter intermedius</name>
    <dbReference type="NCBI Taxonomy" id="61648"/>
    <lineage>
        <taxon>Bacteria</taxon>
        <taxon>Pseudomonadati</taxon>
        <taxon>Pseudomonadota</taxon>
        <taxon>Gammaproteobacteria</taxon>
        <taxon>Enterobacterales</taxon>
        <taxon>Enterobacteriaceae</taxon>
        <taxon>Kluyvera</taxon>
    </lineage>
</organism>
<reference evidence="1" key="2">
    <citation type="submission" date="2020-10" db="EMBL/GenBank/DDBJ databases">
        <authorList>
            <consortium name="NCBI Pathogen Detection Project"/>
        </authorList>
    </citation>
    <scope>NUCLEOTIDE SEQUENCE</scope>
    <source>
        <strain evidence="1">CAVp300</strain>
    </source>
</reference>
<evidence type="ECO:0000313" key="1">
    <source>
        <dbReference type="EMBL" id="HAT3582939.1"/>
    </source>
</evidence>
<reference evidence="1" key="1">
    <citation type="journal article" date="2018" name="Genome Biol.">
        <title>SKESA: strategic k-mer extension for scrupulous assemblies.</title>
        <authorList>
            <person name="Souvorov A."/>
            <person name="Agarwala R."/>
            <person name="Lipman D.J."/>
        </authorList>
    </citation>
    <scope>NUCLEOTIDE SEQUENCE</scope>
    <source>
        <strain evidence="1">CAVp300</strain>
    </source>
</reference>
<comment type="caution">
    <text evidence="1">The sequence shown here is derived from an EMBL/GenBank/DDBJ whole genome shotgun (WGS) entry which is preliminary data.</text>
</comment>
<evidence type="ECO:0000313" key="2">
    <source>
        <dbReference type="Proteomes" id="UP000867740"/>
    </source>
</evidence>
<protein>
    <submittedName>
        <fullName evidence="1">Uncharacterized protein</fullName>
    </submittedName>
</protein>
<dbReference type="EMBL" id="DACSUM010000027">
    <property type="protein sequence ID" value="HAT3582939.1"/>
    <property type="molecule type" value="Genomic_DNA"/>
</dbReference>
<accession>A0A9P3WGF1</accession>
<proteinExistence type="predicted"/>
<name>A0A9P3WGF1_KLUIN</name>
<dbReference type="Proteomes" id="UP000867740">
    <property type="component" value="Unassembled WGS sequence"/>
</dbReference>
<gene>
    <name evidence="1" type="ORF">I8531_003266</name>
</gene>
<dbReference type="RefSeq" id="WP_047370197.1">
    <property type="nucleotide sequence ID" value="NZ_CABMNU010000005.1"/>
</dbReference>
<sequence length="64" mass="7336">MKEGYYWIQHQGIVQVAYYTHDKVEDMDTGKIMTGVWRLTEGFEICHDFDVEIVGGPLALTDKG</sequence>
<dbReference type="AlphaFoldDB" id="A0A9P3WGF1"/>